<dbReference type="EMBL" id="VOHS01000017">
    <property type="protein sequence ID" value="TWV99235.1"/>
    <property type="molecule type" value="Genomic_DNA"/>
</dbReference>
<dbReference type="RefSeq" id="WP_146306262.1">
    <property type="nucleotide sequence ID" value="NZ_VOHS01000017.1"/>
</dbReference>
<dbReference type="Proteomes" id="UP000318815">
    <property type="component" value="Unassembled WGS sequence"/>
</dbReference>
<dbReference type="InterPro" id="IPR023996">
    <property type="entry name" value="TonB-dep_OMP_SusC/RagA"/>
</dbReference>
<evidence type="ECO:0000256" key="2">
    <source>
        <dbReference type="ARBA" id="ARBA00023136"/>
    </source>
</evidence>
<dbReference type="InterPro" id="IPR036942">
    <property type="entry name" value="Beta-barrel_TonB_sf"/>
</dbReference>
<dbReference type="SUPFAM" id="SSF56935">
    <property type="entry name" value="Porins"/>
    <property type="match status" value="1"/>
</dbReference>
<gene>
    <name evidence="4" type="ORF">FEF09_17195</name>
</gene>
<keyword evidence="2" id="KW-0472">Membrane</keyword>
<evidence type="ECO:0000256" key="3">
    <source>
        <dbReference type="ARBA" id="ARBA00023237"/>
    </source>
</evidence>
<reference evidence="4 5" key="1">
    <citation type="submission" date="2019-08" db="EMBL/GenBank/DDBJ databases">
        <title>Whole genome sequencing of chitin degrading bacteria Chitinophaga pinensis YS16.</title>
        <authorList>
            <person name="Singh R.P."/>
            <person name="Manchanda G."/>
            <person name="Maurya I.K."/>
            <person name="Joshi N.K."/>
            <person name="Srivastava A.K."/>
        </authorList>
    </citation>
    <scope>NUCLEOTIDE SEQUENCE [LARGE SCALE GENOMIC DNA]</scope>
    <source>
        <strain evidence="4 5">YS-16</strain>
    </source>
</reference>
<dbReference type="GO" id="GO:0009279">
    <property type="term" value="C:cell outer membrane"/>
    <property type="evidence" value="ECO:0007669"/>
    <property type="project" value="UniProtKB-SubCell"/>
</dbReference>
<comment type="subcellular location">
    <subcellularLocation>
        <location evidence="1">Cell outer membrane</location>
    </subcellularLocation>
</comment>
<keyword evidence="5" id="KW-1185">Reference proteome</keyword>
<keyword evidence="3" id="KW-0998">Cell outer membrane</keyword>
<evidence type="ECO:0000313" key="4">
    <source>
        <dbReference type="EMBL" id="TWV99235.1"/>
    </source>
</evidence>
<dbReference type="AlphaFoldDB" id="A0A5C6LUU2"/>
<name>A0A5C6LUU2_9BACT</name>
<sequence>MVRSCELCYKEKYLLEFNFRYDGSSRYAPDERYGAFPSASAGWRFTQENFFKNNSSMRWLNEGKLRVSYGDLGNQYGADGTAYSEWYPYQQVVTGVSTMPIGNVQTRGLAQTNLANPLLRWEKVNMLNLGVDFAFLNNRLSVTADWFNKRTIDIQLKVPQPDVLGLEVPDQNAGNVSNKGWEISLGWNDHIQDFTYGLTAQLSDVRNRVEDLGGAPPVLDNRIRQVGYPIDAFYGYRTDGLAQEADFTKDATTGALTPKFAIFDADLGKVAPGDLKYRDLNGDGKITADKDREVIGNAFPRYTYSLRGNMGWKNIDFSFFLQGVGKGNGYVGSIGIHTFQAYGSYPQEVHRDHWTPENTDAWYPRFTFLDTRNTTARQSDYWLQNAAYLRLKNIQIGYTLPSRWLSKARIQRLRAYVSADNLLTKTKFFYAYDPETVTTSGGEYPQIKTVVFGINVNFK</sequence>
<dbReference type="Gene3D" id="2.40.170.20">
    <property type="entry name" value="TonB-dependent receptor, beta-barrel domain"/>
    <property type="match status" value="1"/>
</dbReference>
<comment type="caution">
    <text evidence="4">The sequence shown here is derived from an EMBL/GenBank/DDBJ whole genome shotgun (WGS) entry which is preliminary data.</text>
</comment>
<protein>
    <submittedName>
        <fullName evidence="4">SusC/RagA family TonB-linked outer membrane protein</fullName>
    </submittedName>
</protein>
<accession>A0A5C6LUU2</accession>
<proteinExistence type="predicted"/>
<organism evidence="4 5">
    <name type="scientific">Chitinophaga pinensis</name>
    <dbReference type="NCBI Taxonomy" id="79329"/>
    <lineage>
        <taxon>Bacteria</taxon>
        <taxon>Pseudomonadati</taxon>
        <taxon>Bacteroidota</taxon>
        <taxon>Chitinophagia</taxon>
        <taxon>Chitinophagales</taxon>
        <taxon>Chitinophagaceae</taxon>
        <taxon>Chitinophaga</taxon>
    </lineage>
</organism>
<evidence type="ECO:0000313" key="5">
    <source>
        <dbReference type="Proteomes" id="UP000318815"/>
    </source>
</evidence>
<dbReference type="NCBIfam" id="TIGR04056">
    <property type="entry name" value="OMP_RagA_SusC"/>
    <property type="match status" value="1"/>
</dbReference>
<evidence type="ECO:0000256" key="1">
    <source>
        <dbReference type="ARBA" id="ARBA00004442"/>
    </source>
</evidence>
<dbReference type="OrthoDB" id="899266at2"/>